<comment type="caution">
    <text evidence="2">The sequence shown here is derived from an EMBL/GenBank/DDBJ whole genome shotgun (WGS) entry which is preliminary data.</text>
</comment>
<evidence type="ECO:0000313" key="2">
    <source>
        <dbReference type="EMBL" id="KAH8998413.1"/>
    </source>
</evidence>
<sequence>MGIVARPLWLLYLGVTLANSLAPAVRLWFSGQVLGVVQSAIDNRAVDARFLFFFGSRRPCAQFYSGRIFRSMARLDVSTWDDPAVSSLINALRPKIPDAKPAALTAIGRMEGLNRVFKNTKHRKELVAGGPDEFLTAGSQEANVYTCLPPSPPPVVTVVKHSCDAH</sequence>
<feature type="signal peptide" evidence="1">
    <location>
        <begin position="1"/>
        <end position="18"/>
    </location>
</feature>
<organism evidence="2 3">
    <name type="scientific">Lactarius akahatsu</name>
    <dbReference type="NCBI Taxonomy" id="416441"/>
    <lineage>
        <taxon>Eukaryota</taxon>
        <taxon>Fungi</taxon>
        <taxon>Dikarya</taxon>
        <taxon>Basidiomycota</taxon>
        <taxon>Agaricomycotina</taxon>
        <taxon>Agaricomycetes</taxon>
        <taxon>Russulales</taxon>
        <taxon>Russulaceae</taxon>
        <taxon>Lactarius</taxon>
    </lineage>
</organism>
<dbReference type="EMBL" id="JAKELL010000005">
    <property type="protein sequence ID" value="KAH8998413.1"/>
    <property type="molecule type" value="Genomic_DNA"/>
</dbReference>
<dbReference type="AlphaFoldDB" id="A0AAD4LPS5"/>
<keyword evidence="3" id="KW-1185">Reference proteome</keyword>
<accession>A0AAD4LPS5</accession>
<protein>
    <submittedName>
        <fullName evidence="2">Uncharacterized protein</fullName>
    </submittedName>
</protein>
<keyword evidence="1" id="KW-0732">Signal</keyword>
<reference evidence="2" key="1">
    <citation type="submission" date="2022-01" db="EMBL/GenBank/DDBJ databases">
        <title>Comparative genomics reveals a dynamic genome evolution in the ectomycorrhizal milk-cap (Lactarius) mushrooms.</title>
        <authorList>
            <consortium name="DOE Joint Genome Institute"/>
            <person name="Lebreton A."/>
            <person name="Tang N."/>
            <person name="Kuo A."/>
            <person name="LaButti K."/>
            <person name="Drula E."/>
            <person name="Barry K."/>
            <person name="Clum A."/>
            <person name="Lipzen A."/>
            <person name="Mousain D."/>
            <person name="Ng V."/>
            <person name="Wang R."/>
            <person name="Wang X."/>
            <person name="Dai Y."/>
            <person name="Henrissat B."/>
            <person name="Grigoriev I.V."/>
            <person name="Guerin-Laguette A."/>
            <person name="Yu F."/>
            <person name="Martin F.M."/>
        </authorList>
    </citation>
    <scope>NUCLEOTIDE SEQUENCE</scope>
    <source>
        <strain evidence="2">QP</strain>
    </source>
</reference>
<evidence type="ECO:0000313" key="3">
    <source>
        <dbReference type="Proteomes" id="UP001201163"/>
    </source>
</evidence>
<dbReference type="Proteomes" id="UP001201163">
    <property type="component" value="Unassembled WGS sequence"/>
</dbReference>
<name>A0AAD4LPS5_9AGAM</name>
<gene>
    <name evidence="2" type="ORF">EDB92DRAFT_1813283</name>
</gene>
<proteinExistence type="predicted"/>
<feature type="chain" id="PRO_5042190676" evidence="1">
    <location>
        <begin position="19"/>
        <end position="166"/>
    </location>
</feature>
<evidence type="ECO:0000256" key="1">
    <source>
        <dbReference type="SAM" id="SignalP"/>
    </source>
</evidence>